<dbReference type="EMBL" id="BKCP01011292">
    <property type="protein sequence ID" value="GER54567.1"/>
    <property type="molecule type" value="Genomic_DNA"/>
</dbReference>
<evidence type="ECO:0000313" key="12">
    <source>
        <dbReference type="EMBL" id="GER54567.1"/>
    </source>
</evidence>
<evidence type="ECO:0000256" key="1">
    <source>
        <dbReference type="ARBA" id="ARBA00004370"/>
    </source>
</evidence>
<keyword evidence="2" id="KW-0813">Transport</keyword>
<keyword evidence="5" id="KW-0249">Electron transport</keyword>
<feature type="domain" description="DOMON" evidence="11">
    <location>
        <begin position="54"/>
        <end position="170"/>
    </location>
</feature>
<dbReference type="InterPro" id="IPR005018">
    <property type="entry name" value="DOMON_domain"/>
</dbReference>
<name>A0A5A7RDA8_STRAF</name>
<evidence type="ECO:0000256" key="10">
    <source>
        <dbReference type="SAM" id="SignalP"/>
    </source>
</evidence>
<keyword evidence="8" id="KW-0479">Metal-binding</keyword>
<dbReference type="CDD" id="cd09629">
    <property type="entry name" value="DOMON_CIL1_like"/>
    <property type="match status" value="1"/>
</dbReference>
<gene>
    <name evidence="12" type="ORF">STAS_32171</name>
</gene>
<dbReference type="PROSITE" id="PS50836">
    <property type="entry name" value="DOMON"/>
    <property type="match status" value="1"/>
</dbReference>
<dbReference type="AlphaFoldDB" id="A0A5A7RDA8"/>
<feature type="transmembrane region" description="Helical" evidence="9">
    <location>
        <begin position="265"/>
        <end position="282"/>
    </location>
</feature>
<dbReference type="PANTHER" id="PTHR23130">
    <property type="entry name" value="CYTOCHROME B561 AND DOMON DOMAIN-CONTAINING PROTEIN"/>
    <property type="match status" value="1"/>
</dbReference>
<dbReference type="GO" id="GO:0046872">
    <property type="term" value="F:metal ion binding"/>
    <property type="evidence" value="ECO:0007669"/>
    <property type="project" value="UniProtKB-KW"/>
</dbReference>
<evidence type="ECO:0000256" key="5">
    <source>
        <dbReference type="ARBA" id="ARBA00022982"/>
    </source>
</evidence>
<feature type="binding site" description="axial binding residue" evidence="8">
    <location>
        <position position="262"/>
    </location>
    <ligand>
        <name>heme b</name>
        <dbReference type="ChEBI" id="CHEBI:60344"/>
        <label>1</label>
    </ligand>
    <ligandPart>
        <name>Fe</name>
        <dbReference type="ChEBI" id="CHEBI:18248"/>
    </ligandPart>
</feature>
<dbReference type="SMART" id="SM00665">
    <property type="entry name" value="B561"/>
    <property type="match status" value="1"/>
</dbReference>
<evidence type="ECO:0000256" key="9">
    <source>
        <dbReference type="SAM" id="Phobius"/>
    </source>
</evidence>
<evidence type="ECO:0000256" key="7">
    <source>
        <dbReference type="ARBA" id="ARBA00023136"/>
    </source>
</evidence>
<dbReference type="PANTHER" id="PTHR23130:SF195">
    <property type="entry name" value="CYTOCHROME B561 AND DOMON DOMAIN-CONTAINING PROTEIN"/>
    <property type="match status" value="1"/>
</dbReference>
<dbReference type="Pfam" id="PF04526">
    <property type="entry name" value="DUF568"/>
    <property type="match status" value="1"/>
</dbReference>
<keyword evidence="3 9" id="KW-0812">Transmembrane</keyword>
<dbReference type="PIRSF" id="PIRSF037471">
    <property type="entry name" value="UCP037471"/>
    <property type="match status" value="1"/>
</dbReference>
<evidence type="ECO:0000313" key="13">
    <source>
        <dbReference type="Proteomes" id="UP000325081"/>
    </source>
</evidence>
<feature type="transmembrane region" description="Helical" evidence="9">
    <location>
        <begin position="302"/>
        <end position="324"/>
    </location>
</feature>
<feature type="chain" id="PRO_5023110302" evidence="10">
    <location>
        <begin position="31"/>
        <end position="331"/>
    </location>
</feature>
<evidence type="ECO:0000259" key="11">
    <source>
        <dbReference type="PROSITE" id="PS50836"/>
    </source>
</evidence>
<dbReference type="GO" id="GO:0016020">
    <property type="term" value="C:membrane"/>
    <property type="evidence" value="ECO:0007669"/>
    <property type="project" value="UniProtKB-SubCell"/>
</dbReference>
<dbReference type="InterPro" id="IPR017214">
    <property type="entry name" value="UCP037471"/>
</dbReference>
<dbReference type="CDD" id="cd08760">
    <property type="entry name" value="Cyt_b561_FRRS1_like"/>
    <property type="match status" value="1"/>
</dbReference>
<comment type="caution">
    <text evidence="12">The sequence shown here is derived from an EMBL/GenBank/DDBJ whole genome shotgun (WGS) entry which is preliminary data.</text>
</comment>
<dbReference type="OrthoDB" id="2419613at2759"/>
<keyword evidence="13" id="KW-1185">Reference proteome</keyword>
<protein>
    <submittedName>
        <fullName evidence="12">Auxin-responsive family protein</fullName>
    </submittedName>
</protein>
<evidence type="ECO:0000256" key="3">
    <source>
        <dbReference type="ARBA" id="ARBA00022692"/>
    </source>
</evidence>
<evidence type="ECO:0000256" key="4">
    <source>
        <dbReference type="ARBA" id="ARBA00022729"/>
    </source>
</evidence>
<evidence type="ECO:0000256" key="6">
    <source>
        <dbReference type="ARBA" id="ARBA00022989"/>
    </source>
</evidence>
<keyword evidence="6 9" id="KW-1133">Transmembrane helix</keyword>
<keyword evidence="4 10" id="KW-0732">Signal</keyword>
<sequence length="331" mass="35505">MASSPSSPEALTAIFLLSTLLVSRLPPASSAACTSETFSGRRQPYDSCLDLPTLDSRLHWSYDPAQSILDIAFTTQTAGPNGWVSWAINPTGRGMVGSQALAAFQGPDGQMTVRKYNVSSYGPLGEESTRLWYDVREASAEFSGGLVRLFATLALPEKGLAAVNHVWQTGGSVTGGVPDRHAFGQGNLNSMGRLDLLTAQSTGKGGSTAEKRNVHGVLNVVSWGILFPIGIVFVTAYAIGVVGWATGLKLGRESEGVTYSYHRNIGITLFVLATTQVFGSVLRPKNGFDILRPEAKWRDAYLVVSVVLASVASLLEVITWIATLRRKKTMH</sequence>
<accession>A0A5A7RDA8</accession>
<feature type="transmembrane region" description="Helical" evidence="9">
    <location>
        <begin position="220"/>
        <end position="244"/>
    </location>
</feature>
<keyword evidence="8" id="KW-0408">Iron</keyword>
<feature type="binding site" description="axial binding residue" evidence="8">
    <location>
        <position position="215"/>
    </location>
    <ligand>
        <name>heme b</name>
        <dbReference type="ChEBI" id="CHEBI:60344"/>
        <label>1</label>
    </ligand>
    <ligandPart>
        <name>Fe</name>
        <dbReference type="ChEBI" id="CHEBI:18248"/>
    </ligandPart>
</feature>
<dbReference type="InterPro" id="IPR006593">
    <property type="entry name" value="Cyt_b561/ferric_Rdtase_TM"/>
</dbReference>
<dbReference type="Proteomes" id="UP000325081">
    <property type="component" value="Unassembled WGS sequence"/>
</dbReference>
<dbReference type="InterPro" id="IPR045265">
    <property type="entry name" value="AIR12_DOMON"/>
</dbReference>
<reference evidence="13" key="1">
    <citation type="journal article" date="2019" name="Curr. Biol.">
        <title>Genome Sequence of Striga asiatica Provides Insight into the Evolution of Plant Parasitism.</title>
        <authorList>
            <person name="Yoshida S."/>
            <person name="Kim S."/>
            <person name="Wafula E.K."/>
            <person name="Tanskanen J."/>
            <person name="Kim Y.M."/>
            <person name="Honaas L."/>
            <person name="Yang Z."/>
            <person name="Spallek T."/>
            <person name="Conn C.E."/>
            <person name="Ichihashi Y."/>
            <person name="Cheong K."/>
            <person name="Cui S."/>
            <person name="Der J.P."/>
            <person name="Gundlach H."/>
            <person name="Jiao Y."/>
            <person name="Hori C."/>
            <person name="Ishida J.K."/>
            <person name="Kasahara H."/>
            <person name="Kiba T."/>
            <person name="Kim M.S."/>
            <person name="Koo N."/>
            <person name="Laohavisit A."/>
            <person name="Lee Y.H."/>
            <person name="Lumba S."/>
            <person name="McCourt P."/>
            <person name="Mortimer J.C."/>
            <person name="Mutuku J.M."/>
            <person name="Nomura T."/>
            <person name="Sasaki-Sekimoto Y."/>
            <person name="Seto Y."/>
            <person name="Wang Y."/>
            <person name="Wakatake T."/>
            <person name="Sakakibara H."/>
            <person name="Demura T."/>
            <person name="Yamaguchi S."/>
            <person name="Yoneyama K."/>
            <person name="Manabe R.I."/>
            <person name="Nelson D.C."/>
            <person name="Schulman A.H."/>
            <person name="Timko M.P."/>
            <person name="dePamphilis C.W."/>
            <person name="Choi D."/>
            <person name="Shirasu K."/>
        </authorList>
    </citation>
    <scope>NUCLEOTIDE SEQUENCE [LARGE SCALE GENOMIC DNA]</scope>
    <source>
        <strain evidence="13">cv. UVA1</strain>
    </source>
</reference>
<proteinExistence type="predicted"/>
<feature type="signal peptide" evidence="10">
    <location>
        <begin position="1"/>
        <end position="30"/>
    </location>
</feature>
<organism evidence="12 13">
    <name type="scientific">Striga asiatica</name>
    <name type="common">Asiatic witchweed</name>
    <name type="synonym">Buchnera asiatica</name>
    <dbReference type="NCBI Taxonomy" id="4170"/>
    <lineage>
        <taxon>Eukaryota</taxon>
        <taxon>Viridiplantae</taxon>
        <taxon>Streptophyta</taxon>
        <taxon>Embryophyta</taxon>
        <taxon>Tracheophyta</taxon>
        <taxon>Spermatophyta</taxon>
        <taxon>Magnoliopsida</taxon>
        <taxon>eudicotyledons</taxon>
        <taxon>Gunneridae</taxon>
        <taxon>Pentapetalae</taxon>
        <taxon>asterids</taxon>
        <taxon>lamiids</taxon>
        <taxon>Lamiales</taxon>
        <taxon>Orobanchaceae</taxon>
        <taxon>Buchnereae</taxon>
        <taxon>Striga</taxon>
    </lineage>
</organism>
<comment type="subcellular location">
    <subcellularLocation>
        <location evidence="1">Membrane</location>
    </subcellularLocation>
</comment>
<evidence type="ECO:0000256" key="2">
    <source>
        <dbReference type="ARBA" id="ARBA00022448"/>
    </source>
</evidence>
<keyword evidence="7 9" id="KW-0472">Membrane</keyword>
<evidence type="ECO:0000256" key="8">
    <source>
        <dbReference type="PIRSR" id="PIRSR037471-1"/>
    </source>
</evidence>